<feature type="compositionally biased region" description="Polar residues" evidence="1">
    <location>
        <begin position="133"/>
        <end position="156"/>
    </location>
</feature>
<dbReference type="RefSeq" id="WP_068171863.1">
    <property type="nucleotide sequence ID" value="NZ_BAAAHX010000006.1"/>
</dbReference>
<evidence type="ECO:0000313" key="3">
    <source>
        <dbReference type="EMBL" id="QNV39762.1"/>
    </source>
</evidence>
<keyword evidence="4" id="KW-1185">Reference proteome</keyword>
<feature type="transmembrane region" description="Helical" evidence="2">
    <location>
        <begin position="93"/>
        <end position="113"/>
    </location>
</feature>
<keyword evidence="2" id="KW-0812">Transmembrane</keyword>
<keyword evidence="2" id="KW-1133">Transmembrane helix</keyword>
<gene>
    <name evidence="3" type="ORF">IDM48_10475</name>
</gene>
<proteinExistence type="predicted"/>
<sequence length="156" mass="17320">MKSLPASLLLVASMITQALGMFQYTGNALVISGQVFFPILFLLMIVYLSWRNPSTSERFQGPHFMILGLAAISLIVTIVGVVGSLWYFYPSIYVYYASFFLLVLELALIIASLPKKPKKERKVSARQKRKNRGTNLVATAKTPQGESDSTSSHRAN</sequence>
<evidence type="ECO:0000256" key="2">
    <source>
        <dbReference type="SAM" id="Phobius"/>
    </source>
</evidence>
<accession>A0A7H2BJB6</accession>
<feature type="compositionally biased region" description="Basic residues" evidence="1">
    <location>
        <begin position="119"/>
        <end position="132"/>
    </location>
</feature>
<dbReference type="KEGG" id="rama:IDM48_10475"/>
<organism evidence="3 4">
    <name type="scientific">Rothia amarae</name>
    <dbReference type="NCBI Taxonomy" id="169480"/>
    <lineage>
        <taxon>Bacteria</taxon>
        <taxon>Bacillati</taxon>
        <taxon>Actinomycetota</taxon>
        <taxon>Actinomycetes</taxon>
        <taxon>Micrococcales</taxon>
        <taxon>Micrococcaceae</taxon>
        <taxon>Rothia</taxon>
    </lineage>
</organism>
<reference evidence="3 4" key="1">
    <citation type="submission" date="2020-09" db="EMBL/GenBank/DDBJ databases">
        <title>Investigation of environmental microbe.</title>
        <authorList>
            <person name="Ou Y."/>
            <person name="Kang Q."/>
        </authorList>
    </citation>
    <scope>NUCLEOTIDE SEQUENCE [LARGE SCALE GENOMIC DNA]</scope>
    <source>
        <strain evidence="3 4">KJZ-9</strain>
    </source>
</reference>
<protein>
    <submittedName>
        <fullName evidence="3">Uncharacterized protein</fullName>
    </submittedName>
</protein>
<feature type="transmembrane region" description="Helical" evidence="2">
    <location>
        <begin position="30"/>
        <end position="50"/>
    </location>
</feature>
<dbReference type="Proteomes" id="UP000516421">
    <property type="component" value="Chromosome"/>
</dbReference>
<feature type="transmembrane region" description="Helical" evidence="2">
    <location>
        <begin position="62"/>
        <end position="87"/>
    </location>
</feature>
<evidence type="ECO:0000256" key="1">
    <source>
        <dbReference type="SAM" id="MobiDB-lite"/>
    </source>
</evidence>
<dbReference type="AlphaFoldDB" id="A0A7H2BJB6"/>
<feature type="region of interest" description="Disordered" evidence="1">
    <location>
        <begin position="119"/>
        <end position="156"/>
    </location>
</feature>
<keyword evidence="2" id="KW-0472">Membrane</keyword>
<evidence type="ECO:0000313" key="4">
    <source>
        <dbReference type="Proteomes" id="UP000516421"/>
    </source>
</evidence>
<dbReference type="EMBL" id="CP061538">
    <property type="protein sequence ID" value="QNV39762.1"/>
    <property type="molecule type" value="Genomic_DNA"/>
</dbReference>
<name>A0A7H2BJB6_9MICC</name>